<evidence type="ECO:0000256" key="3">
    <source>
        <dbReference type="ARBA" id="ARBA00022679"/>
    </source>
</evidence>
<protein>
    <recommendedName>
        <fullName evidence="1">site-specific DNA-methyltransferase (adenine-specific)</fullName>
        <ecNumber evidence="1">2.1.1.72</ecNumber>
    </recommendedName>
</protein>
<dbReference type="Pfam" id="PF12950">
    <property type="entry name" value="TaqI_C"/>
    <property type="match status" value="1"/>
</dbReference>
<keyword evidence="11" id="KW-1185">Reference proteome</keyword>
<dbReference type="Pfam" id="PF07669">
    <property type="entry name" value="Eco57I"/>
    <property type="match status" value="1"/>
</dbReference>
<feature type="domain" description="TaqI-like C-terminal specificity" evidence="9">
    <location>
        <begin position="462"/>
        <end position="568"/>
    </location>
</feature>
<keyword evidence="6" id="KW-0238">DNA-binding</keyword>
<organism evidence="10 11">
    <name type="scientific">Clostridium colicanis DSM 13634</name>
    <dbReference type="NCBI Taxonomy" id="1121305"/>
    <lineage>
        <taxon>Bacteria</taxon>
        <taxon>Bacillati</taxon>
        <taxon>Bacillota</taxon>
        <taxon>Clostridia</taxon>
        <taxon>Eubacteriales</taxon>
        <taxon>Clostridiaceae</taxon>
        <taxon>Clostridium</taxon>
    </lineage>
</organism>
<keyword evidence="2 10" id="KW-0489">Methyltransferase</keyword>
<accession>A0A151AR84</accession>
<dbReference type="GO" id="GO:0003677">
    <property type="term" value="F:DNA binding"/>
    <property type="evidence" value="ECO:0007669"/>
    <property type="project" value="UniProtKB-KW"/>
</dbReference>
<evidence type="ECO:0000259" key="8">
    <source>
        <dbReference type="Pfam" id="PF07669"/>
    </source>
</evidence>
<dbReference type="GO" id="GO:0009007">
    <property type="term" value="F:site-specific DNA-methyltransferase (adenine-specific) activity"/>
    <property type="evidence" value="ECO:0007669"/>
    <property type="project" value="UniProtKB-EC"/>
</dbReference>
<evidence type="ECO:0000256" key="2">
    <source>
        <dbReference type="ARBA" id="ARBA00022603"/>
    </source>
</evidence>
<dbReference type="AlphaFoldDB" id="A0A151AR84"/>
<evidence type="ECO:0000256" key="5">
    <source>
        <dbReference type="ARBA" id="ARBA00022747"/>
    </source>
</evidence>
<keyword evidence="5" id="KW-0680">Restriction system</keyword>
<dbReference type="PRINTS" id="PR00507">
    <property type="entry name" value="N12N6MTFRASE"/>
</dbReference>
<dbReference type="InterPro" id="IPR025931">
    <property type="entry name" value="TaqI_C"/>
</dbReference>
<dbReference type="Gene3D" id="3.40.50.150">
    <property type="entry name" value="Vaccinia Virus protein VP39"/>
    <property type="match status" value="1"/>
</dbReference>
<comment type="caution">
    <text evidence="10">The sequence shown here is derived from an EMBL/GenBank/DDBJ whole genome shotgun (WGS) entry which is preliminary data.</text>
</comment>
<reference evidence="10 11" key="1">
    <citation type="submission" date="2016-02" db="EMBL/GenBank/DDBJ databases">
        <title>Genome sequence of Clostridium colicanis DSM 13634.</title>
        <authorList>
            <person name="Poehlein A."/>
            <person name="Daniel R."/>
        </authorList>
    </citation>
    <scope>NUCLEOTIDE SEQUENCE [LARGE SCALE GENOMIC DNA]</scope>
    <source>
        <strain evidence="10 11">DSM 13634</strain>
    </source>
</reference>
<dbReference type="PATRIC" id="fig|1121305.3.peg.76"/>
<dbReference type="PANTHER" id="PTHR33841:SF6">
    <property type="entry name" value="TYPE II METHYLTRANSFERASE M.HINDII"/>
    <property type="match status" value="1"/>
</dbReference>
<name>A0A151AR84_9CLOT</name>
<gene>
    <name evidence="10" type="primary">paeR7IM</name>
    <name evidence="10" type="ORF">CLCOL_00740</name>
</gene>
<feature type="domain" description="Type II methyltransferase M.TaqI-like" evidence="8">
    <location>
        <begin position="156"/>
        <end position="292"/>
    </location>
</feature>
<sequence length="603" mass="71680">MLKLYFITGLIVIGEMKMLELFLKEIDELYNIINAPIDYVFKIMAIEKQKKVFNIWDDNFSTMYIKLIEKERGKAEGVVYTPKEIADYMAREVILKEDLINNPFIKVIDPSCGCGDILLSCYRRLNYLYENNLEEINKRNNIMLTKEDIPKHIIDNNLFGIDIDGKALKILAVDLFSISGHYNSSNFKNLDFLIDDIEEKYDIIIGNPPYVGHKSIDKDYSKKLKRKFKEIYKDKGDISYCFFKEALNRLNKKGRLSFITSRYFIEAPSGEELRKVLKEVCSLYKIVDFYGIRPFKKVGIDPVIIFLINEQEREENIEIIKPIDSRRKNKDKFYESLFLNEGNYYKRFFINKNLLNNKGWILRDKKERDIISKIEERSFTNLYNICESYQGIITGCDKAFIVDKKTIDEEDLEKDIIKPWIKSSYINRGNVDKQDTYLIYSDLIENPQEYENVMKHIGRLKHKLMERRECKRGVRKWYELQWGRKREIFDGEKIIFPYKSSSNRFALDKGNYFSADVYALVLRENVPFTYKYLISLLNSKVYQFYFQSFAKKLGDDLYEYYPNNLLKLCIPTMGEKECLEEEDLHIIFNLSEEEINIIEEYTR</sequence>
<evidence type="ECO:0000256" key="4">
    <source>
        <dbReference type="ARBA" id="ARBA00022691"/>
    </source>
</evidence>
<proteinExistence type="predicted"/>
<dbReference type="PANTHER" id="PTHR33841">
    <property type="entry name" value="DNA METHYLTRANSFERASE YEEA-RELATED"/>
    <property type="match status" value="1"/>
</dbReference>
<comment type="catalytic activity">
    <reaction evidence="7">
        <text>a 2'-deoxyadenosine in DNA + S-adenosyl-L-methionine = an N(6)-methyl-2'-deoxyadenosine in DNA + S-adenosyl-L-homocysteine + H(+)</text>
        <dbReference type="Rhea" id="RHEA:15197"/>
        <dbReference type="Rhea" id="RHEA-COMP:12418"/>
        <dbReference type="Rhea" id="RHEA-COMP:12419"/>
        <dbReference type="ChEBI" id="CHEBI:15378"/>
        <dbReference type="ChEBI" id="CHEBI:57856"/>
        <dbReference type="ChEBI" id="CHEBI:59789"/>
        <dbReference type="ChEBI" id="CHEBI:90615"/>
        <dbReference type="ChEBI" id="CHEBI:90616"/>
        <dbReference type="EC" id="2.1.1.72"/>
    </reaction>
</comment>
<evidence type="ECO:0000256" key="7">
    <source>
        <dbReference type="ARBA" id="ARBA00047942"/>
    </source>
</evidence>
<evidence type="ECO:0000256" key="6">
    <source>
        <dbReference type="ARBA" id="ARBA00023125"/>
    </source>
</evidence>
<dbReference type="GO" id="GO:0009307">
    <property type="term" value="P:DNA restriction-modification system"/>
    <property type="evidence" value="ECO:0007669"/>
    <property type="project" value="UniProtKB-KW"/>
</dbReference>
<dbReference type="InterPro" id="IPR029063">
    <property type="entry name" value="SAM-dependent_MTases_sf"/>
</dbReference>
<dbReference type="STRING" id="1121305.CLCOL_00740"/>
<dbReference type="Proteomes" id="UP000075374">
    <property type="component" value="Unassembled WGS sequence"/>
</dbReference>
<dbReference type="GO" id="GO:0032259">
    <property type="term" value="P:methylation"/>
    <property type="evidence" value="ECO:0007669"/>
    <property type="project" value="UniProtKB-KW"/>
</dbReference>
<dbReference type="InterPro" id="IPR050953">
    <property type="entry name" value="N4_N6_ade-DNA_methylase"/>
</dbReference>
<evidence type="ECO:0000259" key="9">
    <source>
        <dbReference type="Pfam" id="PF12950"/>
    </source>
</evidence>
<evidence type="ECO:0000313" key="10">
    <source>
        <dbReference type="EMBL" id="KYH30136.1"/>
    </source>
</evidence>
<dbReference type="PROSITE" id="PS00092">
    <property type="entry name" value="N6_MTASE"/>
    <property type="match status" value="1"/>
</dbReference>
<dbReference type="InterPro" id="IPR002052">
    <property type="entry name" value="DNA_methylase_N6_adenine_CS"/>
</dbReference>
<keyword evidence="4" id="KW-0949">S-adenosyl-L-methionine</keyword>
<evidence type="ECO:0000313" key="11">
    <source>
        <dbReference type="Proteomes" id="UP000075374"/>
    </source>
</evidence>
<evidence type="ECO:0000256" key="1">
    <source>
        <dbReference type="ARBA" id="ARBA00011900"/>
    </source>
</evidence>
<dbReference type="REBASE" id="152049">
    <property type="entry name" value="M.Cco13634ORF740P"/>
</dbReference>
<dbReference type="EC" id="2.1.1.72" evidence="1"/>
<dbReference type="InterPro" id="IPR011639">
    <property type="entry name" value="MethylTrfase_TaqI-like_dom"/>
</dbReference>
<dbReference type="EMBL" id="LTBB01000001">
    <property type="protein sequence ID" value="KYH30136.1"/>
    <property type="molecule type" value="Genomic_DNA"/>
</dbReference>
<dbReference type="SUPFAM" id="SSF53335">
    <property type="entry name" value="S-adenosyl-L-methionine-dependent methyltransferases"/>
    <property type="match status" value="1"/>
</dbReference>
<keyword evidence="3 10" id="KW-0808">Transferase</keyword>